<feature type="binding site" evidence="1">
    <location>
        <position position="37"/>
    </location>
    <ligand>
        <name>S-adenosyl-L-methionine</name>
        <dbReference type="ChEBI" id="CHEBI:59789"/>
    </ligand>
</feature>
<proteinExistence type="inferred from homology"/>
<dbReference type="EC" id="2.1.1.266" evidence="1"/>
<protein>
    <recommendedName>
        <fullName evidence="1">Ribosomal RNA large subunit methyltransferase J</fullName>
        <ecNumber evidence="1">2.1.1.266</ecNumber>
    </recommendedName>
    <alternativeName>
        <fullName evidence="1">23S rRNA (adenine(2030)-N6)-methyltransferase</fullName>
    </alternativeName>
    <alternativeName>
        <fullName evidence="1">23S rRNA m6A2030 methyltransferase</fullName>
    </alternativeName>
</protein>
<dbReference type="HOGENOM" id="CLU_061769_0_0_6"/>
<organism evidence="2 3">
    <name type="scientific">Halothiobacillus neapolitanus (strain ATCC 23641 / DSM 15147 / CIP 104769 / NCIMB 8539 / c2)</name>
    <name type="common">Thiobacillus neapolitanus</name>
    <dbReference type="NCBI Taxonomy" id="555778"/>
    <lineage>
        <taxon>Bacteria</taxon>
        <taxon>Pseudomonadati</taxon>
        <taxon>Pseudomonadota</taxon>
        <taxon>Gammaproteobacteria</taxon>
        <taxon>Chromatiales</taxon>
        <taxon>Halothiobacillaceae</taxon>
        <taxon>Halothiobacillus</taxon>
    </lineage>
</organism>
<dbReference type="GO" id="GO:0070475">
    <property type="term" value="P:rRNA base methylation"/>
    <property type="evidence" value="ECO:0007669"/>
    <property type="project" value="UniProtKB-UniRule"/>
</dbReference>
<dbReference type="STRING" id="555778.Hneap_0027"/>
<keyword evidence="3" id="KW-1185">Reference proteome</keyword>
<sequence length="312" mass="35043">MMNIIVNRYACLNLCLVETMNYQHHFHAGNHADVLKHLVLLQLIELMQQKPTGFLLLETHAGAGLYDLQATEARRSDEASGGIARLLQATQAADTVPVLIQTYLKQIEQFGSVPNLGYYPGSPLLAVCALRPQDRYIGVELVPKVARELSRNLAQRPMLEPCIPDRRVIARDGEGLAALKADLPPLERRGLFLIDPPYEQPQERDDIAAALQAGLQRFETGVYALWYPIKQRPYLDRWLNRIAKSTPRPVLTIENSIFPDESGNRLTGSGLLIINPPWQFDTLMQPVLDFVNDALKQDTAAPRAIRWLNPAQ</sequence>
<keyword evidence="1" id="KW-0698">rRNA processing</keyword>
<feature type="active site" description="Proton acceptor" evidence="1">
    <location>
        <position position="195"/>
    </location>
</feature>
<feature type="binding site" evidence="1">
    <location>
        <position position="195"/>
    </location>
    <ligand>
        <name>S-adenosyl-L-methionine</name>
        <dbReference type="ChEBI" id="CHEBI:59789"/>
    </ligand>
</feature>
<keyword evidence="1" id="KW-0489">Methyltransferase</keyword>
<accession>D0KVW6</accession>
<dbReference type="GO" id="GO:0005829">
    <property type="term" value="C:cytosol"/>
    <property type="evidence" value="ECO:0007669"/>
    <property type="project" value="TreeGrafter"/>
</dbReference>
<dbReference type="KEGG" id="hna:Hneap_0027"/>
<gene>
    <name evidence="1" type="primary">rlmJ</name>
    <name evidence="2" type="ordered locus">Hneap_0027</name>
</gene>
<dbReference type="GO" id="GO:0036307">
    <property type="term" value="F:23S rRNA (adenine(2030)-N(6))-methyltransferase activity"/>
    <property type="evidence" value="ECO:0007669"/>
    <property type="project" value="UniProtKB-UniRule"/>
</dbReference>
<feature type="binding site" evidence="1">
    <location>
        <begin position="174"/>
        <end position="175"/>
    </location>
    <ligand>
        <name>S-adenosyl-L-methionine</name>
        <dbReference type="ChEBI" id="CHEBI:59789"/>
    </ligand>
</feature>
<dbReference type="OrthoDB" id="9791274at2"/>
<dbReference type="Proteomes" id="UP000009102">
    <property type="component" value="Chromosome"/>
</dbReference>
<name>D0KVW6_HALNC</name>
<dbReference type="InterPro" id="IPR007473">
    <property type="entry name" value="RlmJ"/>
</dbReference>
<dbReference type="Pfam" id="PF04378">
    <property type="entry name" value="RsmJ"/>
    <property type="match status" value="1"/>
</dbReference>
<dbReference type="PANTHER" id="PTHR37426:SF1">
    <property type="entry name" value="RIBOSOMAL RNA LARGE SUBUNIT METHYLTRANSFERASE J"/>
    <property type="match status" value="1"/>
</dbReference>
<keyword evidence="1" id="KW-0949">S-adenosyl-L-methionine</keyword>
<comment type="subunit">
    <text evidence="1">Monomer.</text>
</comment>
<feature type="site" description="Interaction with substrate rRNA" evidence="1">
    <location>
        <position position="22"/>
    </location>
</feature>
<feature type="binding site" evidence="1">
    <location>
        <position position="60"/>
    </location>
    <ligand>
        <name>S-adenosyl-L-methionine</name>
        <dbReference type="ChEBI" id="CHEBI:59789"/>
    </ligand>
</feature>
<comment type="similarity">
    <text evidence="1">Belongs to the RlmJ family.</text>
</comment>
<evidence type="ECO:0000313" key="3">
    <source>
        <dbReference type="Proteomes" id="UP000009102"/>
    </source>
</evidence>
<keyword evidence="1" id="KW-0694">RNA-binding</keyword>
<dbReference type="RefSeq" id="WP_012822930.1">
    <property type="nucleotide sequence ID" value="NC_013422.1"/>
</dbReference>
<dbReference type="eggNOG" id="COG2961">
    <property type="taxonomic scope" value="Bacteria"/>
</dbReference>
<dbReference type="HAMAP" id="MF_00934">
    <property type="entry name" value="23SrRNA_methyltr_J"/>
    <property type="match status" value="1"/>
</dbReference>
<evidence type="ECO:0000256" key="1">
    <source>
        <dbReference type="HAMAP-Rule" id="MF_00934"/>
    </source>
</evidence>
<dbReference type="AlphaFoldDB" id="D0KVW6"/>
<comment type="function">
    <text evidence="1">Specifically methylates the adenine in position 2030 of 23S rRNA.</text>
</comment>
<feature type="binding site" evidence="1">
    <location>
        <position position="140"/>
    </location>
    <ligand>
        <name>S-adenosyl-L-methionine</name>
        <dbReference type="ChEBI" id="CHEBI:59789"/>
    </ligand>
</feature>
<dbReference type="PANTHER" id="PTHR37426">
    <property type="entry name" value="RIBOSOMAL RNA LARGE SUBUNIT METHYLTRANSFERASE J"/>
    <property type="match status" value="1"/>
</dbReference>
<reference evidence="2 3" key="1">
    <citation type="submission" date="2009-10" db="EMBL/GenBank/DDBJ databases">
        <title>Complete sequence of Halothiobacillus neapolitanus c2.</title>
        <authorList>
            <consortium name="US DOE Joint Genome Institute"/>
            <person name="Lucas S."/>
            <person name="Copeland A."/>
            <person name="Lapidus A."/>
            <person name="Glavina del Rio T."/>
            <person name="Tice H."/>
            <person name="Bruce D."/>
            <person name="Goodwin L."/>
            <person name="Pitluck S."/>
            <person name="Davenport K."/>
            <person name="Brettin T."/>
            <person name="Detter J.C."/>
            <person name="Han C."/>
            <person name="Tapia R."/>
            <person name="Larimer F."/>
            <person name="Land M."/>
            <person name="Hauser L."/>
            <person name="Kyrpides N."/>
            <person name="Mikhailova N."/>
            <person name="Kerfeld C."/>
            <person name="Cannon G."/>
            <person name="Heinhort S."/>
        </authorList>
    </citation>
    <scope>NUCLEOTIDE SEQUENCE [LARGE SCALE GENOMIC DNA]</scope>
    <source>
        <strain evidence="3">ATCC 23641 / c2</strain>
    </source>
</reference>
<dbReference type="EMBL" id="CP001801">
    <property type="protein sequence ID" value="ACX94893.1"/>
    <property type="molecule type" value="Genomic_DNA"/>
</dbReference>
<dbReference type="GO" id="GO:0003723">
    <property type="term" value="F:RNA binding"/>
    <property type="evidence" value="ECO:0007669"/>
    <property type="project" value="UniProtKB-UniRule"/>
</dbReference>
<dbReference type="Gene3D" id="3.40.50.150">
    <property type="entry name" value="Vaccinia Virus protein VP39"/>
    <property type="match status" value="1"/>
</dbReference>
<dbReference type="InterPro" id="IPR029063">
    <property type="entry name" value="SAM-dependent_MTases_sf"/>
</dbReference>
<comment type="catalytic activity">
    <reaction evidence="1">
        <text>adenosine(2030) in 23S rRNA + S-adenosyl-L-methionine = N(6)-methyladenosine(2030) in 23S rRNA + S-adenosyl-L-homocysteine + H(+)</text>
        <dbReference type="Rhea" id="RHEA:43736"/>
        <dbReference type="Rhea" id="RHEA-COMP:10668"/>
        <dbReference type="Rhea" id="RHEA-COMP:10669"/>
        <dbReference type="ChEBI" id="CHEBI:15378"/>
        <dbReference type="ChEBI" id="CHEBI:57856"/>
        <dbReference type="ChEBI" id="CHEBI:59789"/>
        <dbReference type="ChEBI" id="CHEBI:74411"/>
        <dbReference type="ChEBI" id="CHEBI:74449"/>
        <dbReference type="EC" id="2.1.1.266"/>
    </reaction>
</comment>
<feature type="binding site" evidence="1">
    <location>
        <position position="122"/>
    </location>
    <ligand>
        <name>S-adenosyl-L-methionine</name>
        <dbReference type="ChEBI" id="CHEBI:59789"/>
    </ligand>
</feature>
<dbReference type="SUPFAM" id="SSF53335">
    <property type="entry name" value="S-adenosyl-L-methionine-dependent methyltransferases"/>
    <property type="match status" value="1"/>
</dbReference>
<keyword evidence="1" id="KW-0808">Transferase</keyword>
<evidence type="ECO:0000313" key="2">
    <source>
        <dbReference type="EMBL" id="ACX94893.1"/>
    </source>
</evidence>